<dbReference type="Proteomes" id="UP001208570">
    <property type="component" value="Unassembled WGS sequence"/>
</dbReference>
<evidence type="ECO:0000256" key="1">
    <source>
        <dbReference type="ARBA" id="ARBA00004186"/>
    </source>
</evidence>
<feature type="domain" description="Kinesin motor" evidence="13">
    <location>
        <begin position="18"/>
        <end position="355"/>
    </location>
</feature>
<dbReference type="GO" id="GO:0007018">
    <property type="term" value="P:microtubule-based movement"/>
    <property type="evidence" value="ECO:0007669"/>
    <property type="project" value="InterPro"/>
</dbReference>
<keyword evidence="8" id="KW-0206">Cytoskeleton</keyword>
<dbReference type="PROSITE" id="PS50067">
    <property type="entry name" value="KINESIN_MOTOR_2"/>
    <property type="match status" value="1"/>
</dbReference>
<dbReference type="EMBL" id="JAODUP010000148">
    <property type="protein sequence ID" value="KAK2159701.1"/>
    <property type="molecule type" value="Genomic_DNA"/>
</dbReference>
<dbReference type="PRINTS" id="PR00380">
    <property type="entry name" value="KINESINHEAVY"/>
</dbReference>
<dbReference type="GO" id="GO:0000278">
    <property type="term" value="P:mitotic cell cycle"/>
    <property type="evidence" value="ECO:0007669"/>
    <property type="project" value="UniProtKB-ARBA"/>
</dbReference>
<dbReference type="Gene3D" id="3.40.850.10">
    <property type="entry name" value="Kinesin motor domain"/>
    <property type="match status" value="1"/>
</dbReference>
<keyword evidence="15" id="KW-1185">Reference proteome</keyword>
<evidence type="ECO:0000256" key="2">
    <source>
        <dbReference type="ARBA" id="ARBA00022490"/>
    </source>
</evidence>
<dbReference type="GO" id="GO:0005524">
    <property type="term" value="F:ATP binding"/>
    <property type="evidence" value="ECO:0007669"/>
    <property type="project" value="UniProtKB-UniRule"/>
</dbReference>
<dbReference type="FunFam" id="3.40.850.10:FF:000034">
    <property type="entry name" value="Kinesin family member 15"/>
    <property type="match status" value="1"/>
</dbReference>
<dbReference type="SUPFAM" id="SSF52540">
    <property type="entry name" value="P-loop containing nucleoside triphosphate hydrolases"/>
    <property type="match status" value="1"/>
</dbReference>
<keyword evidence="6 11" id="KW-0175">Coiled coil</keyword>
<dbReference type="GO" id="GO:0005813">
    <property type="term" value="C:centrosome"/>
    <property type="evidence" value="ECO:0007669"/>
    <property type="project" value="UniProtKB-ARBA"/>
</dbReference>
<dbReference type="GO" id="GO:0005819">
    <property type="term" value="C:spindle"/>
    <property type="evidence" value="ECO:0007669"/>
    <property type="project" value="UniProtKB-SubCell"/>
</dbReference>
<comment type="subcellular location">
    <subcellularLocation>
        <location evidence="1">Cytoplasm</location>
        <location evidence="1">Cytoskeleton</location>
        <location evidence="1">Spindle</location>
    </subcellularLocation>
</comment>
<dbReference type="PANTHER" id="PTHR37739:SF8">
    <property type="entry name" value="KINESIN-LIKE PROTEIN KIN-12D"/>
    <property type="match status" value="1"/>
</dbReference>
<comment type="similarity">
    <text evidence="9">Belongs to the TRAFAC class myosin-kinesin ATPase superfamily. Kinesin family. KIN-12 subfamily.</text>
</comment>
<dbReference type="GO" id="GO:0003777">
    <property type="term" value="F:microtubule motor activity"/>
    <property type="evidence" value="ECO:0007669"/>
    <property type="project" value="InterPro"/>
</dbReference>
<dbReference type="Gene3D" id="1.10.287.1490">
    <property type="match status" value="1"/>
</dbReference>
<dbReference type="InterPro" id="IPR001752">
    <property type="entry name" value="Kinesin_motor_dom"/>
</dbReference>
<dbReference type="InterPro" id="IPR027417">
    <property type="entry name" value="P-loop_NTPase"/>
</dbReference>
<evidence type="ECO:0000256" key="8">
    <source>
        <dbReference type="ARBA" id="ARBA00023212"/>
    </source>
</evidence>
<dbReference type="Pfam" id="PF00225">
    <property type="entry name" value="Kinesin"/>
    <property type="match status" value="1"/>
</dbReference>
<dbReference type="SMART" id="SM00129">
    <property type="entry name" value="KISc"/>
    <property type="match status" value="1"/>
</dbReference>
<evidence type="ECO:0000256" key="3">
    <source>
        <dbReference type="ARBA" id="ARBA00022701"/>
    </source>
</evidence>
<keyword evidence="2" id="KW-0963">Cytoplasm</keyword>
<evidence type="ECO:0000256" key="9">
    <source>
        <dbReference type="ARBA" id="ARBA00034488"/>
    </source>
</evidence>
<feature type="region of interest" description="Disordered" evidence="12">
    <location>
        <begin position="1406"/>
        <end position="1437"/>
    </location>
</feature>
<name>A0AAD9N976_9ANNE</name>
<evidence type="ECO:0000256" key="4">
    <source>
        <dbReference type="ARBA" id="ARBA00022741"/>
    </source>
</evidence>
<feature type="coiled-coil region" evidence="11">
    <location>
        <begin position="535"/>
        <end position="659"/>
    </location>
</feature>
<keyword evidence="4 10" id="KW-0547">Nucleotide-binding</keyword>
<evidence type="ECO:0000313" key="15">
    <source>
        <dbReference type="Proteomes" id="UP001208570"/>
    </source>
</evidence>
<evidence type="ECO:0000256" key="11">
    <source>
        <dbReference type="SAM" id="Coils"/>
    </source>
</evidence>
<proteinExistence type="inferred from homology"/>
<evidence type="ECO:0000256" key="6">
    <source>
        <dbReference type="ARBA" id="ARBA00023054"/>
    </source>
</evidence>
<keyword evidence="3" id="KW-0493">Microtubule</keyword>
<dbReference type="GO" id="GO:0008017">
    <property type="term" value="F:microtubule binding"/>
    <property type="evidence" value="ECO:0007669"/>
    <property type="project" value="InterPro"/>
</dbReference>
<accession>A0AAD9N976</accession>
<reference evidence="14" key="1">
    <citation type="journal article" date="2023" name="Mol. Biol. Evol.">
        <title>Third-Generation Sequencing Reveals the Adaptive Role of the Epigenome in Three Deep-Sea Polychaetes.</title>
        <authorList>
            <person name="Perez M."/>
            <person name="Aroh O."/>
            <person name="Sun Y."/>
            <person name="Lan Y."/>
            <person name="Juniper S.K."/>
            <person name="Young C.R."/>
            <person name="Angers B."/>
            <person name="Qian P.Y."/>
        </authorList>
    </citation>
    <scope>NUCLEOTIDE SEQUENCE</scope>
    <source>
        <strain evidence="14">P08H-3</strain>
    </source>
</reference>
<comment type="caution">
    <text evidence="14">The sequence shown here is derived from an EMBL/GenBank/DDBJ whole genome shotgun (WGS) entry which is preliminary data.</text>
</comment>
<dbReference type="GO" id="GO:0005874">
    <property type="term" value="C:microtubule"/>
    <property type="evidence" value="ECO:0007669"/>
    <property type="project" value="UniProtKB-KW"/>
</dbReference>
<evidence type="ECO:0000259" key="13">
    <source>
        <dbReference type="PROSITE" id="PS50067"/>
    </source>
</evidence>
<dbReference type="PANTHER" id="PTHR37739">
    <property type="entry name" value="KINESIN-LIKE PROTEIN KIN-12D"/>
    <property type="match status" value="1"/>
</dbReference>
<keyword evidence="7 10" id="KW-0505">Motor protein</keyword>
<evidence type="ECO:0000313" key="14">
    <source>
        <dbReference type="EMBL" id="KAK2159701.1"/>
    </source>
</evidence>
<gene>
    <name evidence="14" type="ORF">LSH36_148g08044</name>
</gene>
<dbReference type="InterPro" id="IPR036961">
    <property type="entry name" value="Kinesin_motor_dom_sf"/>
</dbReference>
<feature type="coiled-coil region" evidence="11">
    <location>
        <begin position="708"/>
        <end position="956"/>
    </location>
</feature>
<feature type="binding site" evidence="10">
    <location>
        <begin position="100"/>
        <end position="107"/>
    </location>
    <ligand>
        <name>ATP</name>
        <dbReference type="ChEBI" id="CHEBI:30616"/>
    </ligand>
</feature>
<sequence>MSETVNFSQTSNISDSDAIKVYIRVRPPVTHLADVDNSACLEVDKDNRQIRMHCRPEAKVFTFDEVADIDTTQENVFASVGKKIIESCFDGYNGTIFAYGQTGSGKTFTMLGPAENAENFQHKMRGVIPRSFETLFNLINNEKELRGDSVQFLCKCSFLEIYNEQICDLLDPGCSVLQIRENMKCGVFVYGLTELSVADASEAYECLSDGWMNRTVASTSMNRESSRSHAVFTIHIESKTFDGGVWNVRSSQLNLVDLAGSERQKYTKTEGLRLKEASLINQSLSTLGNVIMALVDIAHGKTRHIPYRNSKLTFLLKDSLGGNAKTYIIGCVHPSSRCFGETLSTLQFASRAKMIRNKAVINEDTHGNIAGMQAEIHKLKDLLRHYQSGVIPPELTASEEGNVASGPNSKDPDKYKRYFIEAMYLRQEVVTQNEVSCACWYDLLPSDVNWKTACKTNASVCRKCLIAEIKPLVRISLILKFRENALKRCEKLVKENGEKTSDDKDEIILALKEEIGILEQRLNHHPDVIQCRLEIFNLQAELKILKNARKQENIDSNRLGELENLLQQITKEKEMKLNRRQSLLGTPQGASQTAVNVATAERNKSQISKLQAEIETLCRELAAEREQSQQMMVEKESEIVSLRTTKERLEKNIHAHQIRYQIEREYMEDTMKTITTPKKARLQGSSSFSDADDDILQVVSPDYTDERTESLMEQIKKLQEEVNFVNAQRDHLESQIVEQVQEVSRIESQKQLTQELFNNDKAAWADKEKQFSADAEILNNKIQALDEERMVLHGEVQDFRVMYEATEKRCKQLEEQVKQCNEQRQKEVGTLETKKVQMELKIKQLQRELEQSEEELVMLRQSEENCQTTLDFTQEKLHQAEEKLMEANKETDELQVKLATAEERLAQEVDKNHKLHHQLHHKGDQEKKLLESLTELEAAQTELQNLKEMITINDQELSSVKQQLADATQQTENFVTVVNEKTEVIASLTSQLSAKHEQYNEKESSAELLSKQLEEYTQANTRLVSENEQLTREKDDLVNSHVEETNTFQNDIMKLRLQIDMQQEDFDQVMQEKDELVSNLMQLNHENNQQMTRNEELLKTIQELKEENASLSKTITSLKQAFDTYMSSKSSCEEKEAEIASWKLKCEELERRSVKLLQAFDTVSQQREELVATIKDLEEQLEAKNHTVQLLEQDVQDLRLKCNQCTDEAESWKEKVTNLQDMLTRIKEATSAMTSAGKQTEAEALHIKAEMTGLTDKIEQLESEISEKNAEVTRLRETLELKQQQSEELQVTCDEISSLNSILKQEVNKLREKYGQEAKEKARLAGNRNHLERIKYLERINQERNEISHKYHQLVVEHDLLKVKHEAMKVGKRTPNKARLVDGVEKRPLGKLLSTESQMNSQICTDAGDGDDHTTPGRQCIKPRRPDSTHKQITPGRPMVKCTRPV</sequence>
<protein>
    <recommendedName>
        <fullName evidence="13">Kinesin motor domain-containing protein</fullName>
    </recommendedName>
</protein>
<feature type="coiled-coil region" evidence="11">
    <location>
        <begin position="999"/>
        <end position="1357"/>
    </location>
</feature>
<dbReference type="GO" id="GO:0005829">
    <property type="term" value="C:cytosol"/>
    <property type="evidence" value="ECO:0007669"/>
    <property type="project" value="UniProtKB-ARBA"/>
</dbReference>
<organism evidence="14 15">
    <name type="scientific">Paralvinella palmiformis</name>
    <dbReference type="NCBI Taxonomy" id="53620"/>
    <lineage>
        <taxon>Eukaryota</taxon>
        <taxon>Metazoa</taxon>
        <taxon>Spiralia</taxon>
        <taxon>Lophotrochozoa</taxon>
        <taxon>Annelida</taxon>
        <taxon>Polychaeta</taxon>
        <taxon>Sedentaria</taxon>
        <taxon>Canalipalpata</taxon>
        <taxon>Terebellida</taxon>
        <taxon>Terebelliformia</taxon>
        <taxon>Alvinellidae</taxon>
        <taxon>Paralvinella</taxon>
    </lineage>
</organism>
<evidence type="ECO:0000256" key="12">
    <source>
        <dbReference type="SAM" id="MobiDB-lite"/>
    </source>
</evidence>
<keyword evidence="5 10" id="KW-0067">ATP-binding</keyword>
<evidence type="ECO:0000256" key="10">
    <source>
        <dbReference type="PROSITE-ProRule" id="PRU00283"/>
    </source>
</evidence>
<dbReference type="PROSITE" id="PS00411">
    <property type="entry name" value="KINESIN_MOTOR_1"/>
    <property type="match status" value="1"/>
</dbReference>
<dbReference type="InterPro" id="IPR019821">
    <property type="entry name" value="Kinesin_motor_CS"/>
</dbReference>
<evidence type="ECO:0000256" key="5">
    <source>
        <dbReference type="ARBA" id="ARBA00022840"/>
    </source>
</evidence>
<dbReference type="InterPro" id="IPR044986">
    <property type="entry name" value="KIF15/KIN-12"/>
</dbReference>
<evidence type="ECO:0000256" key="7">
    <source>
        <dbReference type="ARBA" id="ARBA00023175"/>
    </source>
</evidence>